<dbReference type="Proteomes" id="UP000242814">
    <property type="component" value="Unassembled WGS sequence"/>
</dbReference>
<dbReference type="EMBL" id="LZYO01000440">
    <property type="protein sequence ID" value="ODH13663.1"/>
    <property type="molecule type" value="Genomic_DNA"/>
</dbReference>
<dbReference type="VEuPathDB" id="FungiDB:PADG_11361"/>
<proteinExistence type="predicted"/>
<evidence type="ECO:0000313" key="2">
    <source>
        <dbReference type="Proteomes" id="UP000242814"/>
    </source>
</evidence>
<gene>
    <name evidence="1" type="ORF">ACO22_07026</name>
</gene>
<evidence type="ECO:0000313" key="1">
    <source>
        <dbReference type="EMBL" id="ODH13663.1"/>
    </source>
</evidence>
<name>A0A1D2J5V0_PARBR</name>
<dbReference type="AlphaFoldDB" id="A0A1D2J5V0"/>
<comment type="caution">
    <text evidence="1">The sequence shown here is derived from an EMBL/GenBank/DDBJ whole genome shotgun (WGS) entry which is preliminary data.</text>
</comment>
<accession>A0A1D2J5V0</accession>
<reference evidence="1 2" key="1">
    <citation type="submission" date="2016-06" db="EMBL/GenBank/DDBJ databases">
        <authorList>
            <person name="Kjaerup R.B."/>
            <person name="Dalgaard T.S."/>
            <person name="Juul-Madsen H.R."/>
        </authorList>
    </citation>
    <scope>NUCLEOTIDE SEQUENCE [LARGE SCALE GENOMIC DNA]</scope>
    <source>
        <strain evidence="1 2">Pb300</strain>
    </source>
</reference>
<protein>
    <submittedName>
        <fullName evidence="1">Uncharacterized protein</fullName>
    </submittedName>
</protein>
<sequence length="128" mass="14632">MATYMSQDDISLLESVCRTLFVNFFVKEASMKNSVYIVFDVVDEVYGYEIQSMINLMKDINEAISSHVLRAVSLELRTEIVSTLSERTKERFCGLILCSKSLAKTLSRESALKTYAKVVDNHFFSHQN</sequence>
<organism evidence="1 2">
    <name type="scientific">Paracoccidioides brasiliensis</name>
    <dbReference type="NCBI Taxonomy" id="121759"/>
    <lineage>
        <taxon>Eukaryota</taxon>
        <taxon>Fungi</taxon>
        <taxon>Dikarya</taxon>
        <taxon>Ascomycota</taxon>
        <taxon>Pezizomycotina</taxon>
        <taxon>Eurotiomycetes</taxon>
        <taxon>Eurotiomycetidae</taxon>
        <taxon>Onygenales</taxon>
        <taxon>Ajellomycetaceae</taxon>
        <taxon>Paracoccidioides</taxon>
    </lineage>
</organism>
<dbReference type="VEuPathDB" id="FungiDB:PABG_03491"/>